<dbReference type="AlphaFoldDB" id="A0A0X1KQ37"/>
<evidence type="ECO:0000313" key="2">
    <source>
        <dbReference type="EMBL" id="AJC73406.1"/>
    </source>
</evidence>
<accession>A0A0X1KQ37</accession>
<dbReference type="STRING" id="1123384.AJ81_03360"/>
<gene>
    <name evidence="2" type="ORF">AJ81_03360</name>
</gene>
<organism evidence="2 3">
    <name type="scientific">Pseudothermotoga hypogea DSM 11164 = NBRC 106472</name>
    <dbReference type="NCBI Taxonomy" id="1123384"/>
    <lineage>
        <taxon>Bacteria</taxon>
        <taxon>Thermotogati</taxon>
        <taxon>Thermotogota</taxon>
        <taxon>Thermotogae</taxon>
        <taxon>Thermotogales</taxon>
        <taxon>Thermotogaceae</taxon>
        <taxon>Pseudothermotoga</taxon>
    </lineage>
</organism>
<dbReference type="PaxDb" id="1123384-AJ81_03360"/>
<feature type="domain" description="Nitroreductase" evidence="1">
    <location>
        <begin position="7"/>
        <end position="58"/>
    </location>
</feature>
<evidence type="ECO:0000313" key="3">
    <source>
        <dbReference type="Proteomes" id="UP000077469"/>
    </source>
</evidence>
<reference evidence="2 3" key="1">
    <citation type="submission" date="2014-01" db="EMBL/GenBank/DDBJ databases">
        <title>Genome sequencing of Thermotog hypogea.</title>
        <authorList>
            <person name="Zhang X."/>
            <person name="Alvare G."/>
            <person name="Fristensky B."/>
            <person name="Chen L."/>
            <person name="Suen T."/>
            <person name="Chen Q."/>
            <person name="Ma K."/>
        </authorList>
    </citation>
    <scope>NUCLEOTIDE SEQUENCE [LARGE SCALE GENOMIC DNA]</scope>
    <source>
        <strain evidence="2 3">DSM 11164</strain>
    </source>
</reference>
<dbReference type="PATRIC" id="fig|1123384.7.peg.655"/>
<dbReference type="GO" id="GO:0016491">
    <property type="term" value="F:oxidoreductase activity"/>
    <property type="evidence" value="ECO:0007669"/>
    <property type="project" value="InterPro"/>
</dbReference>
<dbReference type="OrthoDB" id="9812105at2"/>
<dbReference type="InterPro" id="IPR000415">
    <property type="entry name" value="Nitroreductase-like"/>
</dbReference>
<dbReference type="PANTHER" id="PTHR23026:SF123">
    <property type="entry name" value="NAD(P)H NITROREDUCTASE RV3131-RELATED"/>
    <property type="match status" value="1"/>
</dbReference>
<dbReference type="PANTHER" id="PTHR23026">
    <property type="entry name" value="NADPH NITROREDUCTASE"/>
    <property type="match status" value="1"/>
</dbReference>
<dbReference type="InterPro" id="IPR029479">
    <property type="entry name" value="Nitroreductase"/>
</dbReference>
<dbReference type="RefSeq" id="WP_031504058.1">
    <property type="nucleotide sequence ID" value="NC_022795.1"/>
</dbReference>
<keyword evidence="3" id="KW-1185">Reference proteome</keyword>
<dbReference type="CDD" id="cd02150">
    <property type="entry name" value="nitroreductase"/>
    <property type="match status" value="1"/>
</dbReference>
<dbReference type="InterPro" id="IPR050627">
    <property type="entry name" value="Nitroreductase/BluB"/>
</dbReference>
<name>A0A0X1KQ37_9THEM</name>
<dbReference type="Pfam" id="PF00881">
    <property type="entry name" value="Nitroreductase"/>
    <property type="match status" value="2"/>
</dbReference>
<dbReference type="SUPFAM" id="SSF55469">
    <property type="entry name" value="FMN-dependent nitroreductase-like"/>
    <property type="match status" value="1"/>
</dbReference>
<dbReference type="Gene3D" id="3.40.109.10">
    <property type="entry name" value="NADH Oxidase"/>
    <property type="match status" value="1"/>
</dbReference>
<evidence type="ECO:0000259" key="1">
    <source>
        <dbReference type="Pfam" id="PF00881"/>
    </source>
</evidence>
<sequence length="166" mass="18951">MSIIYLRRSVRKYQQREVEDELVTELLRAAMHAPSAGNAQPWHFIVIKSAEKRQAVAQVHPYAQMVLQAPVAILVCADLNLEIYKGFWVQDCSAATMNILLRAAELGLGTVWCGVYPNEERVKNFRKLFDLPENVVPFSLVPVGYPAETPKPVDRFKADRIHFEVW</sequence>
<dbReference type="Proteomes" id="UP000077469">
    <property type="component" value="Chromosome"/>
</dbReference>
<feature type="domain" description="Nitroreductase" evidence="1">
    <location>
        <begin position="62"/>
        <end position="145"/>
    </location>
</feature>
<dbReference type="KEGG" id="phy:AJ81_03360"/>
<proteinExistence type="predicted"/>
<dbReference type="EMBL" id="CP007141">
    <property type="protein sequence ID" value="AJC73406.1"/>
    <property type="molecule type" value="Genomic_DNA"/>
</dbReference>
<protein>
    <submittedName>
        <fullName evidence="2">NADH dehydrogenase</fullName>
    </submittedName>
</protein>